<dbReference type="CDD" id="cd02883">
    <property type="entry name" value="NUDIX_Hydrolase"/>
    <property type="match status" value="1"/>
</dbReference>
<sequence>MHKWFQHKGNNVKVVIAESLRGEQDSVFIVNVEGAICRDDKWLVITRSTKEEHAGGTLSLVGGKVDVEGNALEILERTVKRELYEEVGIEIKDAVTFVYSSSFVTNDGCNVINMVFLCEYDKGTAHSKSPDEVEAVHWMTYDEIMNHPKAPLWTKESIRRVALARR</sequence>
<evidence type="ECO:0000256" key="1">
    <source>
        <dbReference type="ARBA" id="ARBA00005582"/>
    </source>
</evidence>
<dbReference type="PROSITE" id="PS51462">
    <property type="entry name" value="NUDIX"/>
    <property type="match status" value="1"/>
</dbReference>
<accession>A0A2R5EGD8</accession>
<dbReference type="PANTHER" id="PTHR43736:SF1">
    <property type="entry name" value="DIHYDRONEOPTERIN TRIPHOSPHATE DIPHOSPHATASE"/>
    <property type="match status" value="1"/>
</dbReference>
<evidence type="ECO:0000313" key="3">
    <source>
        <dbReference type="EMBL" id="GBG05577.1"/>
    </source>
</evidence>
<comment type="similarity">
    <text evidence="1">Belongs to the Nudix hydrolase family.</text>
</comment>
<dbReference type="AlphaFoldDB" id="A0A2R5EGD8"/>
<dbReference type="EMBL" id="BDQX01000007">
    <property type="protein sequence ID" value="GBG05577.1"/>
    <property type="molecule type" value="Genomic_DNA"/>
</dbReference>
<feature type="domain" description="Nudix hydrolase" evidence="2">
    <location>
        <begin position="20"/>
        <end position="162"/>
    </location>
</feature>
<dbReference type="PANTHER" id="PTHR43736">
    <property type="entry name" value="ADP-RIBOSE PYROPHOSPHATASE"/>
    <property type="match status" value="1"/>
</dbReference>
<reference evidence="3 4" key="1">
    <citation type="submission" date="2017-08" db="EMBL/GenBank/DDBJ databases">
        <title>Substantial Increase in Enzyme Production by Combined Drug-Resistance Mutations in Paenibacillus agaridevorans.</title>
        <authorList>
            <person name="Tanaka Y."/>
            <person name="Funane K."/>
            <person name="Hosaka T."/>
            <person name="Shiwa Y."/>
            <person name="Fujita N."/>
            <person name="Miyazaki T."/>
            <person name="Yoshikawa H."/>
            <person name="Murakami K."/>
            <person name="Kasahara K."/>
            <person name="Inaoka T."/>
            <person name="Hiraga Y."/>
            <person name="Ochi K."/>
        </authorList>
    </citation>
    <scope>NUCLEOTIDE SEQUENCE [LARGE SCALE GENOMIC DNA]</scope>
    <source>
        <strain evidence="3 4">T-3040</strain>
    </source>
</reference>
<organism evidence="3 4">
    <name type="scientific">Paenibacillus agaridevorans</name>
    <dbReference type="NCBI Taxonomy" id="171404"/>
    <lineage>
        <taxon>Bacteria</taxon>
        <taxon>Bacillati</taxon>
        <taxon>Bacillota</taxon>
        <taxon>Bacilli</taxon>
        <taxon>Bacillales</taxon>
        <taxon>Paenibacillaceae</taxon>
        <taxon>Paenibacillus</taxon>
    </lineage>
</organism>
<dbReference type="Gene3D" id="3.90.79.10">
    <property type="entry name" value="Nucleoside Triphosphate Pyrophosphohydrolase"/>
    <property type="match status" value="1"/>
</dbReference>
<gene>
    <name evidence="3" type="ORF">PAT3040_00059</name>
</gene>
<keyword evidence="4" id="KW-1185">Reference proteome</keyword>
<comment type="caution">
    <text evidence="3">The sequence shown here is derived from an EMBL/GenBank/DDBJ whole genome shotgun (WGS) entry which is preliminary data.</text>
</comment>
<protein>
    <submittedName>
        <fullName evidence="3">Putative DNA mismatch repair protein MutT</fullName>
    </submittedName>
</protein>
<dbReference type="InterPro" id="IPR000086">
    <property type="entry name" value="NUDIX_hydrolase_dom"/>
</dbReference>
<dbReference type="SUPFAM" id="SSF55811">
    <property type="entry name" value="Nudix"/>
    <property type="match status" value="1"/>
</dbReference>
<dbReference type="InterPro" id="IPR015797">
    <property type="entry name" value="NUDIX_hydrolase-like_dom_sf"/>
</dbReference>
<evidence type="ECO:0000313" key="4">
    <source>
        <dbReference type="Proteomes" id="UP000245202"/>
    </source>
</evidence>
<dbReference type="Proteomes" id="UP000245202">
    <property type="component" value="Unassembled WGS sequence"/>
</dbReference>
<name>A0A2R5EGD8_9BACL</name>
<evidence type="ECO:0000259" key="2">
    <source>
        <dbReference type="PROSITE" id="PS51462"/>
    </source>
</evidence>
<dbReference type="Pfam" id="PF00293">
    <property type="entry name" value="NUDIX"/>
    <property type="match status" value="1"/>
</dbReference>
<proteinExistence type="inferred from homology"/>